<protein>
    <recommendedName>
        <fullName evidence="4">enoyl-CoA hydratase</fullName>
        <ecNumber evidence="4">4.2.1.17</ecNumber>
    </recommendedName>
</protein>
<evidence type="ECO:0000256" key="4">
    <source>
        <dbReference type="ARBA" id="ARBA00012076"/>
    </source>
</evidence>
<dbReference type="SUPFAM" id="SSF48179">
    <property type="entry name" value="6-phosphogluconate dehydrogenase C-terminal domain-like"/>
    <property type="match status" value="2"/>
</dbReference>
<reference evidence="16" key="1">
    <citation type="journal article" date="2019" name="Int. J. Syst. Evol. Microbiol.">
        <title>The Global Catalogue of Microorganisms (GCM) 10K type strain sequencing project: providing services to taxonomists for standard genome sequencing and annotation.</title>
        <authorList>
            <consortium name="The Broad Institute Genomics Platform"/>
            <consortium name="The Broad Institute Genome Sequencing Center for Infectious Disease"/>
            <person name="Wu L."/>
            <person name="Ma J."/>
        </authorList>
    </citation>
    <scope>NUCLEOTIDE SEQUENCE [LARGE SCALE GENOMIC DNA]</scope>
    <source>
        <strain evidence="16">CGMCC 1.16444</strain>
    </source>
</reference>
<dbReference type="Pfam" id="PF00725">
    <property type="entry name" value="3HCDH"/>
    <property type="match status" value="1"/>
</dbReference>
<dbReference type="InterPro" id="IPR006176">
    <property type="entry name" value="3-OHacyl-CoA_DH_NAD-bd"/>
</dbReference>
<evidence type="ECO:0000256" key="8">
    <source>
        <dbReference type="ARBA" id="ARBA00023027"/>
    </source>
</evidence>
<dbReference type="InterPro" id="IPR006180">
    <property type="entry name" value="3-OHacyl-CoA_DH_CS"/>
</dbReference>
<dbReference type="InterPro" id="IPR006108">
    <property type="entry name" value="3HC_DH_C"/>
</dbReference>
<gene>
    <name evidence="15" type="ORF">ACFPFW_10355</name>
</gene>
<dbReference type="Pfam" id="PF02737">
    <property type="entry name" value="3HCDH_N"/>
    <property type="match status" value="1"/>
</dbReference>
<accession>A0ABV9Z4D1</accession>
<dbReference type="InterPro" id="IPR050136">
    <property type="entry name" value="FA_oxidation_alpha_subunit"/>
</dbReference>
<dbReference type="Gene3D" id="1.10.1040.50">
    <property type="match status" value="1"/>
</dbReference>
<keyword evidence="16" id="KW-1185">Reference proteome</keyword>
<evidence type="ECO:0000256" key="6">
    <source>
        <dbReference type="ARBA" id="ARBA00022963"/>
    </source>
</evidence>
<dbReference type="EC" id="4.2.1.17" evidence="4"/>
<dbReference type="InterPro" id="IPR029045">
    <property type="entry name" value="ClpP/crotonase-like_dom_sf"/>
</dbReference>
<dbReference type="EMBL" id="JBHSJF010000006">
    <property type="protein sequence ID" value="MFC5068414.1"/>
    <property type="molecule type" value="Genomic_DNA"/>
</dbReference>
<evidence type="ECO:0000256" key="9">
    <source>
        <dbReference type="ARBA" id="ARBA00023098"/>
    </source>
</evidence>
<dbReference type="Proteomes" id="UP001595796">
    <property type="component" value="Unassembled WGS sequence"/>
</dbReference>
<comment type="similarity">
    <text evidence="2">In the central section; belongs to the 3-hydroxyacyl-CoA dehydrogenase family.</text>
</comment>
<dbReference type="SUPFAM" id="SSF52096">
    <property type="entry name" value="ClpP/crotonase"/>
    <property type="match status" value="1"/>
</dbReference>
<evidence type="ECO:0000256" key="11">
    <source>
        <dbReference type="ARBA" id="ARBA00023268"/>
    </source>
</evidence>
<keyword evidence="8" id="KW-0520">NAD</keyword>
<name>A0ABV9Z4D1_9HYPH</name>
<dbReference type="SUPFAM" id="SSF51735">
    <property type="entry name" value="NAD(P)-binding Rossmann-fold domains"/>
    <property type="match status" value="1"/>
</dbReference>
<keyword evidence="11" id="KW-0511">Multifunctional enzyme</keyword>
<dbReference type="Gene3D" id="3.40.50.720">
    <property type="entry name" value="NAD(P)-binding Rossmann-like Domain"/>
    <property type="match status" value="1"/>
</dbReference>
<evidence type="ECO:0000313" key="16">
    <source>
        <dbReference type="Proteomes" id="UP001595796"/>
    </source>
</evidence>
<dbReference type="Pfam" id="PF00378">
    <property type="entry name" value="ECH_1"/>
    <property type="match status" value="1"/>
</dbReference>
<evidence type="ECO:0000256" key="2">
    <source>
        <dbReference type="ARBA" id="ARBA00007005"/>
    </source>
</evidence>
<comment type="similarity">
    <text evidence="3">In the N-terminal section; belongs to the enoyl-CoA hydratase/isomerase family.</text>
</comment>
<evidence type="ECO:0000256" key="5">
    <source>
        <dbReference type="ARBA" id="ARBA00022832"/>
    </source>
</evidence>
<evidence type="ECO:0000256" key="7">
    <source>
        <dbReference type="ARBA" id="ARBA00023002"/>
    </source>
</evidence>
<comment type="catalytic activity">
    <reaction evidence="12">
        <text>a (3S)-3-hydroxyacyl-CoA + NAD(+) = a 3-oxoacyl-CoA + NADH + H(+)</text>
        <dbReference type="Rhea" id="RHEA:22432"/>
        <dbReference type="ChEBI" id="CHEBI:15378"/>
        <dbReference type="ChEBI" id="CHEBI:57318"/>
        <dbReference type="ChEBI" id="CHEBI:57540"/>
        <dbReference type="ChEBI" id="CHEBI:57945"/>
        <dbReference type="ChEBI" id="CHEBI:90726"/>
        <dbReference type="EC" id="1.1.1.35"/>
    </reaction>
</comment>
<dbReference type="PROSITE" id="PS00067">
    <property type="entry name" value="3HCDH"/>
    <property type="match status" value="1"/>
</dbReference>
<keyword evidence="5" id="KW-0276">Fatty acid metabolism</keyword>
<comment type="caution">
    <text evidence="15">The sequence shown here is derived from an EMBL/GenBank/DDBJ whole genome shotgun (WGS) entry which is preliminary data.</text>
</comment>
<keyword evidence="10" id="KW-0456">Lyase</keyword>
<evidence type="ECO:0000256" key="12">
    <source>
        <dbReference type="ARBA" id="ARBA00049556"/>
    </source>
</evidence>
<dbReference type="CDD" id="cd06558">
    <property type="entry name" value="crotonase-like"/>
    <property type="match status" value="1"/>
</dbReference>
<evidence type="ECO:0000256" key="10">
    <source>
        <dbReference type="ARBA" id="ARBA00023239"/>
    </source>
</evidence>
<feature type="domain" description="3-hydroxyacyl-CoA dehydrogenase NAD binding" evidence="14">
    <location>
        <begin position="330"/>
        <end position="503"/>
    </location>
</feature>
<keyword evidence="6" id="KW-0442">Lipid degradation</keyword>
<dbReference type="InterPro" id="IPR001753">
    <property type="entry name" value="Enoyl-CoA_hydra/iso"/>
</dbReference>
<evidence type="ECO:0000259" key="14">
    <source>
        <dbReference type="Pfam" id="PF02737"/>
    </source>
</evidence>
<evidence type="ECO:0000259" key="13">
    <source>
        <dbReference type="Pfam" id="PF00725"/>
    </source>
</evidence>
<evidence type="ECO:0000313" key="15">
    <source>
        <dbReference type="EMBL" id="MFC5068414.1"/>
    </source>
</evidence>
<dbReference type="PANTHER" id="PTHR43612:SF3">
    <property type="entry name" value="TRIFUNCTIONAL ENZYME SUBUNIT ALPHA, MITOCHONDRIAL"/>
    <property type="match status" value="1"/>
</dbReference>
<sequence length="700" mass="75499">MDGLAMRTLGDRNLELGPIPAKRSKWKHWKLTRTADDVAWLVLDKQGASANVLSADVLAELSDVLTVLETETPRGLVIRSAKPSGFVAGADITEFGVMDDPDAIEALLKNGNAIFDRLDDLPCTTVAVVHGFCLGGGLELILACDRRIAIEGARFGFPEVLLGLHPGLGGSWRSIKLINPVEAMTMMLTGKTVHARQAKNSGLVDAVTEERHVLGAVAAALDGSLRLPKPALPQRVISGIAQTGIGRRLFARKMRSEAEKKAPSRHYPAPYALIDLWEDLGGEPQTMKEAEVASFAKLLVTPTAKNLVRVFFLRENLKKLAGKAAEKVKHVHVVGAGAMGGDIAAWCAWQGVTVSLADMQPIPLAKTIGRASALFGKIGRKSAQTRDALDRLIPDLYGDGVGRADIVIEAVPENLDLKRKIYAIAEQRMKPEAILATNTSSIPLETLRDGLARPERLVGLHFFNPVSRMQLVEVVSHDKASAATLAAALAFCGQIDRLPAPVKSAPGFLVNRALLPYMLEALVMFDEGVKPETIDRAATDFGMPMGPIELADQVGLDICVHVADVLKESLGWPMPDAPQWLRDKVEKGELGKKTGKGIYTWEKGEAVRAKDSPLPDEAMADRLILPMVNVCIALLREGVAETEDIIDGAMIFGTGFAPFRGGPLHYARQRGVADVTKSLKALAKVHGKRFQPDAGWATLK</sequence>
<evidence type="ECO:0000256" key="1">
    <source>
        <dbReference type="ARBA" id="ARBA00005005"/>
    </source>
</evidence>
<proteinExistence type="inferred from homology"/>
<dbReference type="PANTHER" id="PTHR43612">
    <property type="entry name" value="TRIFUNCTIONAL ENZYME SUBUNIT ALPHA"/>
    <property type="match status" value="1"/>
</dbReference>
<dbReference type="RefSeq" id="WP_162799584.1">
    <property type="nucleotide sequence ID" value="NZ_JBHSJF010000006.1"/>
</dbReference>
<dbReference type="InterPro" id="IPR008927">
    <property type="entry name" value="6-PGluconate_DH-like_C_sf"/>
</dbReference>
<keyword evidence="7" id="KW-0560">Oxidoreductase</keyword>
<keyword evidence="9" id="KW-0443">Lipid metabolism</keyword>
<evidence type="ECO:0000256" key="3">
    <source>
        <dbReference type="ARBA" id="ARBA00008750"/>
    </source>
</evidence>
<organism evidence="15 16">
    <name type="scientific">Flaviflagellibacter deserti</name>
    <dbReference type="NCBI Taxonomy" id="2267266"/>
    <lineage>
        <taxon>Bacteria</taxon>
        <taxon>Pseudomonadati</taxon>
        <taxon>Pseudomonadota</taxon>
        <taxon>Alphaproteobacteria</taxon>
        <taxon>Hyphomicrobiales</taxon>
        <taxon>Flaviflagellibacter</taxon>
    </lineage>
</organism>
<dbReference type="Gene3D" id="3.90.226.10">
    <property type="entry name" value="2-enoyl-CoA Hydratase, Chain A, domain 1"/>
    <property type="match status" value="1"/>
</dbReference>
<comment type="pathway">
    <text evidence="1">Lipid metabolism; fatty acid beta-oxidation.</text>
</comment>
<feature type="domain" description="3-hydroxyacyl-CoA dehydrogenase C-terminal" evidence="13">
    <location>
        <begin position="507"/>
        <end position="601"/>
    </location>
</feature>
<dbReference type="InterPro" id="IPR036291">
    <property type="entry name" value="NAD(P)-bd_dom_sf"/>
</dbReference>